<feature type="compositionally biased region" description="Basic and acidic residues" evidence="1">
    <location>
        <begin position="167"/>
        <end position="180"/>
    </location>
</feature>
<dbReference type="EMBL" id="CAJNIZ010002136">
    <property type="protein sequence ID" value="CAE7206653.1"/>
    <property type="molecule type" value="Genomic_DNA"/>
</dbReference>
<keyword evidence="3" id="KW-1185">Reference proteome</keyword>
<sequence>MAENPTSPKDRISLTQEGRNFVRQMLQKFGDEDDGLPDAPPPQDLQSWADTAYVGAEKEFQVSKERRKLLHNQIDVLNAMGRGYRLLHNSRGDGRQRTLIVKKVAQNETGDAATTMSPGLDLSRILSQSNELQDEHSMDSASPGRTSSVAAPTGPGHRLGGQQSAQGKREAQALAAERRMSVIARPAKRPRLSLPATASTKQGPQGIIW</sequence>
<dbReference type="AlphaFoldDB" id="A0A812JIT6"/>
<accession>A0A812JIT6</accession>
<organism evidence="2 3">
    <name type="scientific">Symbiodinium pilosum</name>
    <name type="common">Dinoflagellate</name>
    <dbReference type="NCBI Taxonomy" id="2952"/>
    <lineage>
        <taxon>Eukaryota</taxon>
        <taxon>Sar</taxon>
        <taxon>Alveolata</taxon>
        <taxon>Dinophyceae</taxon>
        <taxon>Suessiales</taxon>
        <taxon>Symbiodiniaceae</taxon>
        <taxon>Symbiodinium</taxon>
    </lineage>
</organism>
<evidence type="ECO:0000313" key="2">
    <source>
        <dbReference type="EMBL" id="CAE7206653.1"/>
    </source>
</evidence>
<protein>
    <submittedName>
        <fullName evidence="2">Uncharacterized protein</fullName>
    </submittedName>
</protein>
<reference evidence="2" key="1">
    <citation type="submission" date="2021-02" db="EMBL/GenBank/DDBJ databases">
        <authorList>
            <person name="Dougan E. K."/>
            <person name="Rhodes N."/>
            <person name="Thang M."/>
            <person name="Chan C."/>
        </authorList>
    </citation>
    <scope>NUCLEOTIDE SEQUENCE</scope>
</reference>
<gene>
    <name evidence="2" type="ORF">SPIL2461_LOCUS2009</name>
</gene>
<feature type="compositionally biased region" description="Polar residues" evidence="1">
    <location>
        <begin position="139"/>
        <end position="150"/>
    </location>
</feature>
<feature type="region of interest" description="Disordered" evidence="1">
    <location>
        <begin position="129"/>
        <end position="209"/>
    </location>
</feature>
<dbReference type="Proteomes" id="UP000649617">
    <property type="component" value="Unassembled WGS sequence"/>
</dbReference>
<evidence type="ECO:0000313" key="3">
    <source>
        <dbReference type="Proteomes" id="UP000649617"/>
    </source>
</evidence>
<proteinExistence type="predicted"/>
<evidence type="ECO:0000256" key="1">
    <source>
        <dbReference type="SAM" id="MobiDB-lite"/>
    </source>
</evidence>
<name>A0A812JIT6_SYMPI</name>
<comment type="caution">
    <text evidence="2">The sequence shown here is derived from an EMBL/GenBank/DDBJ whole genome shotgun (WGS) entry which is preliminary data.</text>
</comment>